<organism evidence="1 2">
    <name type="scientific">Shearwaterpox virus</name>
    <dbReference type="NCBI Taxonomy" id="1974596"/>
    <lineage>
        <taxon>Viruses</taxon>
        <taxon>Varidnaviria</taxon>
        <taxon>Bamfordvirae</taxon>
        <taxon>Nucleocytoviricota</taxon>
        <taxon>Pokkesviricetes</taxon>
        <taxon>Chitovirales</taxon>
        <taxon>Poxviridae</taxon>
        <taxon>Chordopoxvirinae</taxon>
        <taxon>Avipoxvirus</taxon>
        <taxon>Avipoxvirus canarypox</taxon>
        <taxon>Canarypox virus</taxon>
    </lineage>
</organism>
<proteinExistence type="predicted"/>
<reference evidence="1 2" key="1">
    <citation type="journal article" date="2017" name="BMC Genomics">
        <title>Genomic characterization of two novel pathogenic avipoxviruses isolated from pacific shearwaters (Ardenna spp.).</title>
        <authorList>
            <person name="Sarker S."/>
            <person name="Das S."/>
            <person name="Lavers J.L."/>
            <person name="Hutton I."/>
            <person name="Helbig K."/>
            <person name="Imbery J."/>
            <person name="Upton C."/>
            <person name="Raidal S.R."/>
        </authorList>
    </citation>
    <scope>NUCLEOTIDE SEQUENCE [LARGE SCALE GENOMIC DNA]</scope>
    <source>
        <strain evidence="1 2">SWPV-1</strain>
    </source>
</reference>
<name>A0A1V0QGW5_CNPV</name>
<sequence length="104" mass="12690">MGFNRIYFILYNYSEEDYIKIKSIDYNHIIISREVIESVPVISGYMEIDNYLINNIKEINSELVYKILDDKFIIDSYKKGNYEEYKKNKKPLNMIDLRIFDYYK</sequence>
<dbReference type="EMBL" id="KX857216">
    <property type="protein sequence ID" value="ARE67659.1"/>
    <property type="molecule type" value="Genomic_DNA"/>
</dbReference>
<gene>
    <name evidence="1" type="primary">SWPV1-078</name>
</gene>
<dbReference type="Proteomes" id="UP000315116">
    <property type="component" value="Segment"/>
</dbReference>
<accession>A0A1V0QGW5</accession>
<evidence type="ECO:0000313" key="1">
    <source>
        <dbReference type="EMBL" id="ARE67659.1"/>
    </source>
</evidence>
<evidence type="ECO:0000313" key="2">
    <source>
        <dbReference type="Proteomes" id="UP000315116"/>
    </source>
</evidence>
<protein>
    <submittedName>
        <fullName evidence="1">SWPV1-078</fullName>
    </submittedName>
</protein>